<sequence length="492" mass="51456">MPQARELAAAPHVALAADDAGFASDAARALAARGLVVDPVPLERALHADAGSGYGPVAFAPDQAPDPDTAARLAPLCRRAAEAERPVVVLAAFARKRGRAAWLRAAALAYLRAHGAIICDDPDLWLETVALLAGHGLPAGPRVAIVAPEGSWLGAAATAMENEAELSGRRFPSVVASANRVEATDVVLVDRAALSPSSPERVGTALVVPIVARPELLGPSGRGKGSDAGRIPLVGLRAALGAVVEVGRFARRLDAGLGPGPLPELDQPAERERFQRQLEKLDSRAGDHETKVLLDCYGIPITRQAVATTPSAATRLAKKAGFPVEVKPWGPDQLSERDGCPVQRDLQTAADVRRAMSAVSRAAGLPDGAPVIVRETPPIGREASAQVTSMGPLGWMLILEIAGVPEPVAAPAPLGQVDIAEIMAHLQASRAGDPEPDRDALADILVRAAYLAVDNADVLEALYLHRIIITSRAERCVIADAQAVLTHRDDSR</sequence>
<evidence type="ECO:0000259" key="2">
    <source>
        <dbReference type="PROSITE" id="PS50975"/>
    </source>
</evidence>
<dbReference type="PANTHER" id="PTHR42793:SF1">
    <property type="entry name" value="PEPTIDYL-LYSINE N-ACETYLTRANSFERASE PATZ"/>
    <property type="match status" value="1"/>
</dbReference>
<gene>
    <name evidence="3" type="ordered locus">Hoch_4119</name>
</gene>
<dbReference type="GO" id="GO:0005524">
    <property type="term" value="F:ATP binding"/>
    <property type="evidence" value="ECO:0007669"/>
    <property type="project" value="UniProtKB-UniRule"/>
</dbReference>
<dbReference type="Pfam" id="PF13549">
    <property type="entry name" value="ATP-grasp_5"/>
    <property type="match status" value="1"/>
</dbReference>
<dbReference type="EMBL" id="CP001804">
    <property type="protein sequence ID" value="ACY16617.1"/>
    <property type="molecule type" value="Genomic_DNA"/>
</dbReference>
<reference evidence="3 4" key="1">
    <citation type="journal article" date="2010" name="Stand. Genomic Sci.">
        <title>Complete genome sequence of Haliangium ochraceum type strain (SMP-2).</title>
        <authorList>
            <consortium name="US DOE Joint Genome Institute (JGI-PGF)"/>
            <person name="Ivanova N."/>
            <person name="Daum C."/>
            <person name="Lang E."/>
            <person name="Abt B."/>
            <person name="Kopitz M."/>
            <person name="Saunders E."/>
            <person name="Lapidus A."/>
            <person name="Lucas S."/>
            <person name="Glavina Del Rio T."/>
            <person name="Nolan M."/>
            <person name="Tice H."/>
            <person name="Copeland A."/>
            <person name="Cheng J.F."/>
            <person name="Chen F."/>
            <person name="Bruce D."/>
            <person name="Goodwin L."/>
            <person name="Pitluck S."/>
            <person name="Mavromatis K."/>
            <person name="Pati A."/>
            <person name="Mikhailova N."/>
            <person name="Chen A."/>
            <person name="Palaniappan K."/>
            <person name="Land M."/>
            <person name="Hauser L."/>
            <person name="Chang Y.J."/>
            <person name="Jeffries C.D."/>
            <person name="Detter J.C."/>
            <person name="Brettin T."/>
            <person name="Rohde M."/>
            <person name="Goker M."/>
            <person name="Bristow J."/>
            <person name="Markowitz V."/>
            <person name="Eisen J.A."/>
            <person name="Hugenholtz P."/>
            <person name="Kyrpides N.C."/>
            <person name="Klenk H.P."/>
        </authorList>
    </citation>
    <scope>NUCLEOTIDE SEQUENCE [LARGE SCALE GENOMIC DNA]</scope>
    <source>
        <strain evidence="4">DSM 14365 / CIP 107738 / JCM 11303 / AJ 13395 / SMP-2</strain>
    </source>
</reference>
<dbReference type="PROSITE" id="PS50975">
    <property type="entry name" value="ATP_GRASP"/>
    <property type="match status" value="1"/>
</dbReference>
<evidence type="ECO:0000313" key="4">
    <source>
        <dbReference type="Proteomes" id="UP000001880"/>
    </source>
</evidence>
<dbReference type="AlphaFoldDB" id="D0LJP3"/>
<keyword evidence="4" id="KW-1185">Reference proteome</keyword>
<dbReference type="GO" id="GO:0046872">
    <property type="term" value="F:metal ion binding"/>
    <property type="evidence" value="ECO:0007669"/>
    <property type="project" value="InterPro"/>
</dbReference>
<dbReference type="STRING" id="502025.Hoch_4119"/>
<accession>D0LJP3</accession>
<name>D0LJP3_HALO1</name>
<dbReference type="KEGG" id="hoh:Hoch_4119"/>
<evidence type="ECO:0000256" key="1">
    <source>
        <dbReference type="PROSITE-ProRule" id="PRU00409"/>
    </source>
</evidence>
<dbReference type="SUPFAM" id="SSF56059">
    <property type="entry name" value="Glutathione synthetase ATP-binding domain-like"/>
    <property type="match status" value="1"/>
</dbReference>
<proteinExistence type="predicted"/>
<dbReference type="RefSeq" id="WP_012829215.1">
    <property type="nucleotide sequence ID" value="NC_013440.1"/>
</dbReference>
<dbReference type="HOGENOM" id="CLU_554087_0_0_7"/>
<dbReference type="InterPro" id="IPR013815">
    <property type="entry name" value="ATP_grasp_subdomain_1"/>
</dbReference>
<dbReference type="PANTHER" id="PTHR42793">
    <property type="entry name" value="COA BINDING DOMAIN CONTAINING PROTEIN"/>
    <property type="match status" value="1"/>
</dbReference>
<dbReference type="InterPro" id="IPR011761">
    <property type="entry name" value="ATP-grasp"/>
</dbReference>
<keyword evidence="1" id="KW-0067">ATP-binding</keyword>
<organism evidence="3 4">
    <name type="scientific">Haliangium ochraceum (strain DSM 14365 / JCM 11303 / SMP-2)</name>
    <dbReference type="NCBI Taxonomy" id="502025"/>
    <lineage>
        <taxon>Bacteria</taxon>
        <taxon>Pseudomonadati</taxon>
        <taxon>Myxococcota</taxon>
        <taxon>Polyangia</taxon>
        <taxon>Haliangiales</taxon>
        <taxon>Kofleriaceae</taxon>
        <taxon>Haliangium</taxon>
    </lineage>
</organism>
<keyword evidence="1" id="KW-0547">Nucleotide-binding</keyword>
<dbReference type="Gene3D" id="3.30.470.20">
    <property type="entry name" value="ATP-grasp fold, B domain"/>
    <property type="match status" value="1"/>
</dbReference>
<evidence type="ECO:0000313" key="3">
    <source>
        <dbReference type="EMBL" id="ACY16617.1"/>
    </source>
</evidence>
<feature type="domain" description="ATP-grasp" evidence="2">
    <location>
        <begin position="291"/>
        <end position="328"/>
    </location>
</feature>
<dbReference type="eggNOG" id="COG0045">
    <property type="taxonomic scope" value="Bacteria"/>
</dbReference>
<protein>
    <recommendedName>
        <fullName evidence="2">ATP-grasp domain-containing protein</fullName>
    </recommendedName>
</protein>
<dbReference type="Proteomes" id="UP000001880">
    <property type="component" value="Chromosome"/>
</dbReference>
<dbReference type="OrthoDB" id="9791027at2"/>
<dbReference type="Gene3D" id="3.30.1490.20">
    <property type="entry name" value="ATP-grasp fold, A domain"/>
    <property type="match status" value="1"/>
</dbReference>